<evidence type="ECO:0000256" key="1">
    <source>
        <dbReference type="SAM" id="Phobius"/>
    </source>
</evidence>
<comment type="caution">
    <text evidence="2">The sequence shown here is derived from an EMBL/GenBank/DDBJ whole genome shotgun (WGS) entry which is preliminary data.</text>
</comment>
<sequence>MDGSYYQKSSISWKGGRSLGLVPGSLLSGTWSAPLSGIWGPGAFLEAGGNGTGVFFPNMTHLKYGPKKDLRYSFTREIQCLAACVLIYLASLRFSGKMSFSRYQTRGSSKFYPLR</sequence>
<keyword evidence="1" id="KW-0472">Membrane</keyword>
<reference evidence="2 3" key="1">
    <citation type="journal article" date="2020" name="BMC Genomics">
        <title>Intraspecific diversification of the crop wild relative Brassica cretica Lam. using demographic model selection.</title>
        <authorList>
            <person name="Kioukis A."/>
            <person name="Michalopoulou V.A."/>
            <person name="Briers L."/>
            <person name="Pirintsos S."/>
            <person name="Studholme D.J."/>
            <person name="Pavlidis P."/>
            <person name="Sarris P.F."/>
        </authorList>
    </citation>
    <scope>NUCLEOTIDE SEQUENCE [LARGE SCALE GENOMIC DNA]</scope>
    <source>
        <strain evidence="3">cv. PFS-1207/04</strain>
    </source>
</reference>
<keyword evidence="1" id="KW-0812">Transmembrane</keyword>
<proteinExistence type="predicted"/>
<evidence type="ECO:0000313" key="3">
    <source>
        <dbReference type="Proteomes" id="UP000266723"/>
    </source>
</evidence>
<keyword evidence="1" id="KW-1133">Transmembrane helix</keyword>
<organism evidence="2 3">
    <name type="scientific">Brassica cretica</name>
    <name type="common">Mustard</name>
    <dbReference type="NCBI Taxonomy" id="69181"/>
    <lineage>
        <taxon>Eukaryota</taxon>
        <taxon>Viridiplantae</taxon>
        <taxon>Streptophyta</taxon>
        <taxon>Embryophyta</taxon>
        <taxon>Tracheophyta</taxon>
        <taxon>Spermatophyta</taxon>
        <taxon>Magnoliopsida</taxon>
        <taxon>eudicotyledons</taxon>
        <taxon>Gunneridae</taxon>
        <taxon>Pentapetalae</taxon>
        <taxon>rosids</taxon>
        <taxon>malvids</taxon>
        <taxon>Brassicales</taxon>
        <taxon>Brassicaceae</taxon>
        <taxon>Brassiceae</taxon>
        <taxon>Brassica</taxon>
    </lineage>
</organism>
<protein>
    <submittedName>
        <fullName evidence="2">Uncharacterized protein</fullName>
    </submittedName>
</protein>
<keyword evidence="3" id="KW-1185">Reference proteome</keyword>
<gene>
    <name evidence="2" type="ORF">DY000_02020546</name>
</gene>
<dbReference type="EMBL" id="QGKV02000299">
    <property type="protein sequence ID" value="KAF3597009.1"/>
    <property type="molecule type" value="Genomic_DNA"/>
</dbReference>
<accession>A0ABQ7ELA1</accession>
<evidence type="ECO:0000313" key="2">
    <source>
        <dbReference type="EMBL" id="KAF3597009.1"/>
    </source>
</evidence>
<feature type="transmembrane region" description="Helical" evidence="1">
    <location>
        <begin position="78"/>
        <end position="96"/>
    </location>
</feature>
<dbReference type="Proteomes" id="UP000266723">
    <property type="component" value="Unassembled WGS sequence"/>
</dbReference>
<name>A0ABQ7ELA1_BRACR</name>